<evidence type="ECO:0000256" key="5">
    <source>
        <dbReference type="ARBA" id="ARBA00023239"/>
    </source>
</evidence>
<evidence type="ECO:0000256" key="3">
    <source>
        <dbReference type="ARBA" id="ARBA00022857"/>
    </source>
</evidence>
<dbReference type="PANTHER" id="PTHR12592">
    <property type="entry name" value="ATP-DEPENDENT (S)-NAD(P)H-HYDRATE DEHYDRATASE FAMILY MEMBER"/>
    <property type="match status" value="1"/>
</dbReference>
<dbReference type="KEGG" id="lins:G7067_04065"/>
<dbReference type="HAMAP" id="MF_01965">
    <property type="entry name" value="NADHX_dehydratase"/>
    <property type="match status" value="1"/>
</dbReference>
<comment type="catalytic activity">
    <reaction evidence="6">
        <text>(6S)-NADPHX + ADP = AMP + phosphate + NADPH + H(+)</text>
        <dbReference type="Rhea" id="RHEA:32235"/>
        <dbReference type="ChEBI" id="CHEBI:15378"/>
        <dbReference type="ChEBI" id="CHEBI:43474"/>
        <dbReference type="ChEBI" id="CHEBI:57783"/>
        <dbReference type="ChEBI" id="CHEBI:64076"/>
        <dbReference type="ChEBI" id="CHEBI:456215"/>
        <dbReference type="ChEBI" id="CHEBI:456216"/>
        <dbReference type="EC" id="4.2.1.136"/>
    </reaction>
</comment>
<evidence type="ECO:0000256" key="1">
    <source>
        <dbReference type="ARBA" id="ARBA00022741"/>
    </source>
</evidence>
<dbReference type="GO" id="GO:0052856">
    <property type="term" value="F:NAD(P)HX epimerase activity"/>
    <property type="evidence" value="ECO:0007669"/>
    <property type="project" value="TreeGrafter"/>
</dbReference>
<dbReference type="EC" id="4.2.1.136" evidence="6"/>
<evidence type="ECO:0000313" key="9">
    <source>
        <dbReference type="EMBL" id="QIM17309.1"/>
    </source>
</evidence>
<feature type="region of interest" description="Disordered" evidence="7">
    <location>
        <begin position="142"/>
        <end position="169"/>
    </location>
</feature>
<dbReference type="PROSITE" id="PS51383">
    <property type="entry name" value="YJEF_C_3"/>
    <property type="match status" value="1"/>
</dbReference>
<dbReference type="GO" id="GO:0046496">
    <property type="term" value="P:nicotinamide nucleotide metabolic process"/>
    <property type="evidence" value="ECO:0007669"/>
    <property type="project" value="UniProtKB-UniRule"/>
</dbReference>
<dbReference type="EMBL" id="CP049934">
    <property type="protein sequence ID" value="QIM17309.1"/>
    <property type="molecule type" value="Genomic_DNA"/>
</dbReference>
<comment type="catalytic activity">
    <reaction evidence="6">
        <text>(6S)-NADHX + ADP = AMP + phosphate + NADH + H(+)</text>
        <dbReference type="Rhea" id="RHEA:32223"/>
        <dbReference type="ChEBI" id="CHEBI:15378"/>
        <dbReference type="ChEBI" id="CHEBI:43474"/>
        <dbReference type="ChEBI" id="CHEBI:57945"/>
        <dbReference type="ChEBI" id="CHEBI:64074"/>
        <dbReference type="ChEBI" id="CHEBI:456215"/>
        <dbReference type="ChEBI" id="CHEBI:456216"/>
        <dbReference type="EC" id="4.2.1.136"/>
    </reaction>
</comment>
<name>A0A6G8FLY5_9MICO</name>
<feature type="binding site" evidence="6">
    <location>
        <position position="127"/>
    </location>
    <ligand>
        <name>(6S)-NADPHX</name>
        <dbReference type="ChEBI" id="CHEBI:64076"/>
    </ligand>
</feature>
<dbReference type="InterPro" id="IPR017953">
    <property type="entry name" value="Carbohydrate_kinase_pred_CS"/>
</dbReference>
<evidence type="ECO:0000256" key="4">
    <source>
        <dbReference type="ARBA" id="ARBA00023027"/>
    </source>
</evidence>
<dbReference type="Proteomes" id="UP000501387">
    <property type="component" value="Chromosome"/>
</dbReference>
<dbReference type="Pfam" id="PF01256">
    <property type="entry name" value="Carb_kinase"/>
    <property type="match status" value="1"/>
</dbReference>
<comment type="cofactor">
    <cofactor evidence="6">
        <name>Mg(2+)</name>
        <dbReference type="ChEBI" id="CHEBI:18420"/>
    </cofactor>
</comment>
<comment type="similarity">
    <text evidence="6">Belongs to the NnrD/CARKD family.</text>
</comment>
<keyword evidence="10" id="KW-1185">Reference proteome</keyword>
<dbReference type="PROSITE" id="PS01050">
    <property type="entry name" value="YJEF_C_2"/>
    <property type="match status" value="1"/>
</dbReference>
<evidence type="ECO:0000259" key="8">
    <source>
        <dbReference type="PROSITE" id="PS51383"/>
    </source>
</evidence>
<dbReference type="InterPro" id="IPR000631">
    <property type="entry name" value="CARKD"/>
</dbReference>
<dbReference type="PANTHER" id="PTHR12592:SF0">
    <property type="entry name" value="ATP-DEPENDENT (S)-NAD(P)H-HYDRATE DEHYDRATASE"/>
    <property type="match status" value="1"/>
</dbReference>
<protein>
    <recommendedName>
        <fullName evidence="6">ADP-dependent (S)-NAD(P)H-hydrate dehydratase</fullName>
        <ecNumber evidence="6">4.2.1.136</ecNumber>
    </recommendedName>
    <alternativeName>
        <fullName evidence="6">ADP-dependent NAD(P)HX dehydratase</fullName>
    </alternativeName>
</protein>
<dbReference type="AlphaFoldDB" id="A0A6G8FLY5"/>
<feature type="binding site" evidence="6">
    <location>
        <begin position="188"/>
        <end position="192"/>
    </location>
    <ligand>
        <name>AMP</name>
        <dbReference type="ChEBI" id="CHEBI:456215"/>
    </ligand>
</feature>
<comment type="subunit">
    <text evidence="6">Homotetramer.</text>
</comment>
<dbReference type="GO" id="GO:0110051">
    <property type="term" value="P:metabolite repair"/>
    <property type="evidence" value="ECO:0007669"/>
    <property type="project" value="TreeGrafter"/>
</dbReference>
<keyword evidence="2 6" id="KW-0067">ATP-binding</keyword>
<feature type="binding site" evidence="6">
    <location>
        <position position="14"/>
    </location>
    <ligand>
        <name>(6S)-NADPHX</name>
        <dbReference type="ChEBI" id="CHEBI:64076"/>
    </ligand>
</feature>
<sequence length="292" mass="29353">MVAIRTGSSRYPGAAVLSVSAAWRAGAGMVRYVPPNEDQAPLFGLPAPAAAVLAAHPETVFGDADKRGCDAWVIGSGSDPAERSAAERSRLLEILGGEAPVVIDAGALELAGAQVKGVRAPAILTPHLGEFARLWRGCGLGAPPGQDHATQSGRSHAARPSADHTDAKGQAEAAAHLAARLGATVLLKGSTTVVATPNGRCILSGPATPWLATAGTGDVLAGILGSLLAAHSFEVRADQERLAELGATAAVLHDTAARIAAGDPDATGAGHPITAADVAAAIPQAWMRVTQS</sequence>
<feature type="binding site" evidence="6">
    <location>
        <position position="217"/>
    </location>
    <ligand>
        <name>AMP</name>
        <dbReference type="ChEBI" id="CHEBI:456215"/>
    </ligand>
</feature>
<evidence type="ECO:0000256" key="2">
    <source>
        <dbReference type="ARBA" id="ARBA00022840"/>
    </source>
</evidence>
<dbReference type="SUPFAM" id="SSF53613">
    <property type="entry name" value="Ribokinase-like"/>
    <property type="match status" value="1"/>
</dbReference>
<keyword evidence="3 6" id="KW-0521">NADP</keyword>
<evidence type="ECO:0000256" key="6">
    <source>
        <dbReference type="HAMAP-Rule" id="MF_01965"/>
    </source>
</evidence>
<keyword evidence="1 6" id="KW-0547">Nucleotide-binding</keyword>
<dbReference type="Gene3D" id="3.40.1190.20">
    <property type="match status" value="1"/>
</dbReference>
<comment type="function">
    <text evidence="6">Catalyzes the dehydration of the S-form of NAD(P)HX at the expense of ADP, which is converted to AMP. Together with NAD(P)HX epimerase, which catalyzes the epimerization of the S- and R-forms, the enzyme allows the repair of both epimers of NAD(P)HX, a damaged form of NAD(P)H that is a result of enzymatic or heat-dependent hydration.</text>
</comment>
<proteinExistence type="inferred from homology"/>
<feature type="domain" description="YjeF C-terminal" evidence="8">
    <location>
        <begin position="1"/>
        <end position="289"/>
    </location>
</feature>
<gene>
    <name evidence="6" type="primary">nnrD</name>
    <name evidence="9" type="ORF">G7067_04065</name>
</gene>
<keyword evidence="4 6" id="KW-0520">NAD</keyword>
<organism evidence="9 10">
    <name type="scientific">Leucobacter insecticola</name>
    <dbReference type="NCBI Taxonomy" id="2714934"/>
    <lineage>
        <taxon>Bacteria</taxon>
        <taxon>Bacillati</taxon>
        <taxon>Actinomycetota</taxon>
        <taxon>Actinomycetes</taxon>
        <taxon>Micrococcales</taxon>
        <taxon>Microbacteriaceae</taxon>
        <taxon>Leucobacter</taxon>
    </lineage>
</organism>
<accession>A0A6G8FLY5</accession>
<feature type="binding site" evidence="6">
    <location>
        <position position="77"/>
    </location>
    <ligand>
        <name>(6S)-NADPHX</name>
        <dbReference type="ChEBI" id="CHEBI:64076"/>
    </ligand>
</feature>
<keyword evidence="5 6" id="KW-0456">Lyase</keyword>
<dbReference type="InterPro" id="IPR029056">
    <property type="entry name" value="Ribokinase-like"/>
</dbReference>
<evidence type="ECO:0000313" key="10">
    <source>
        <dbReference type="Proteomes" id="UP000501387"/>
    </source>
</evidence>
<evidence type="ECO:0000256" key="7">
    <source>
        <dbReference type="SAM" id="MobiDB-lite"/>
    </source>
</evidence>
<dbReference type="CDD" id="cd01171">
    <property type="entry name" value="YXKO-related"/>
    <property type="match status" value="1"/>
</dbReference>
<dbReference type="GO" id="GO:0005524">
    <property type="term" value="F:ATP binding"/>
    <property type="evidence" value="ECO:0007669"/>
    <property type="project" value="UniProtKB-KW"/>
</dbReference>
<dbReference type="GO" id="GO:0052855">
    <property type="term" value="F:ADP-dependent NAD(P)H-hydrate dehydratase activity"/>
    <property type="evidence" value="ECO:0007669"/>
    <property type="project" value="UniProtKB-UniRule"/>
</dbReference>
<feature type="binding site" evidence="6">
    <location>
        <position position="218"/>
    </location>
    <ligand>
        <name>(6S)-NADPHX</name>
        <dbReference type="ChEBI" id="CHEBI:64076"/>
    </ligand>
</feature>
<reference evidence="9 10" key="1">
    <citation type="submission" date="2020-03" db="EMBL/GenBank/DDBJ databases">
        <title>Leucobacter sp. nov., isolated from beetles.</title>
        <authorList>
            <person name="Hyun D.-W."/>
            <person name="Bae J.-W."/>
        </authorList>
    </citation>
    <scope>NUCLEOTIDE SEQUENCE [LARGE SCALE GENOMIC DNA]</scope>
    <source>
        <strain evidence="9 10">HDW9B</strain>
    </source>
</reference>